<evidence type="ECO:0000313" key="2">
    <source>
        <dbReference type="Proteomes" id="UP001168338"/>
    </source>
</evidence>
<proteinExistence type="predicted"/>
<sequence length="415" mass="42966">MRVHLVSALLIVGILGLSGFLLSASALVVSANATNVSYERDGVALQGMGALPVVGMLSTYLSPEIPVNVSAGTEENLSGPADAGPVGDTIAGNTSVSEMDLDLDAAGTSGEAYGNGFSADERMRSLISDAAMPLMILAVQSMAAERCNDTLGMQTAAAEMHELAAHARTEAASLEVSGELQPTQANFLLALDQYEKAGALLTAENASGVSSALVSIAEGCSSLEVAMQGPGQEALLMQTGSGSAAPVVGMTAPVQKENASKEHLALLERFCYDDPEGENMLSFIAESTGKVHSFTCASGDEKETVAAGNDRQFLLVVVKATNLGHKGNGDLYQVDTPETAAITLHCHDREYLPLDLPAKTSLGESYAGSSLERYASKEGYLVFDVPASLNVSEASLHLDLGQNGAPAWSLAEPTP</sequence>
<evidence type="ECO:0000313" key="1">
    <source>
        <dbReference type="EMBL" id="MDN7023866.1"/>
    </source>
</evidence>
<protein>
    <recommendedName>
        <fullName evidence="3">DUF4352 domain-containing protein</fullName>
    </recommendedName>
</protein>
<reference evidence="1" key="1">
    <citation type="submission" date="2019-05" db="EMBL/GenBank/DDBJ databases">
        <title>Methanoculleus sp. FWC-SCC1, a methanogenic archaeon isolated from deep marine cold seep.</title>
        <authorList>
            <person name="Chen Y.-W."/>
            <person name="Chen S.-C."/>
            <person name="Teng N.-H."/>
            <person name="Lai M.-C."/>
        </authorList>
    </citation>
    <scope>NUCLEOTIDE SEQUENCE</scope>
    <source>
        <strain evidence="1">FWC-SCC1</strain>
    </source>
</reference>
<accession>A0ABT8M7G8</accession>
<organism evidence="1 2">
    <name type="scientific">Methanoculleus frigidifontis</name>
    <dbReference type="NCBI Taxonomy" id="2584085"/>
    <lineage>
        <taxon>Archaea</taxon>
        <taxon>Methanobacteriati</taxon>
        <taxon>Methanobacteriota</taxon>
        <taxon>Stenosarchaea group</taxon>
        <taxon>Methanomicrobia</taxon>
        <taxon>Methanomicrobiales</taxon>
        <taxon>Methanomicrobiaceae</taxon>
        <taxon>Methanoculleus</taxon>
    </lineage>
</organism>
<dbReference type="EMBL" id="VCYH01000002">
    <property type="protein sequence ID" value="MDN7023866.1"/>
    <property type="molecule type" value="Genomic_DNA"/>
</dbReference>
<name>A0ABT8M7G8_9EURY</name>
<evidence type="ECO:0008006" key="3">
    <source>
        <dbReference type="Google" id="ProtNLM"/>
    </source>
</evidence>
<dbReference type="Proteomes" id="UP001168338">
    <property type="component" value="Unassembled WGS sequence"/>
</dbReference>
<gene>
    <name evidence="1" type="ORF">FGU65_02990</name>
</gene>
<dbReference type="RefSeq" id="WP_301662952.1">
    <property type="nucleotide sequence ID" value="NZ_VCYH01000002.1"/>
</dbReference>
<keyword evidence="2" id="KW-1185">Reference proteome</keyword>
<comment type="caution">
    <text evidence="1">The sequence shown here is derived from an EMBL/GenBank/DDBJ whole genome shotgun (WGS) entry which is preliminary data.</text>
</comment>